<keyword evidence="10" id="KW-1185">Reference proteome</keyword>
<dbReference type="EMBL" id="CAMAPF010001069">
    <property type="protein sequence ID" value="CAH9144657.1"/>
    <property type="molecule type" value="Genomic_DNA"/>
</dbReference>
<dbReference type="Proteomes" id="UP001152523">
    <property type="component" value="Unassembled WGS sequence"/>
</dbReference>
<dbReference type="GO" id="GO:0006508">
    <property type="term" value="P:proteolysis"/>
    <property type="evidence" value="ECO:0007669"/>
    <property type="project" value="UniProtKB-KW"/>
</dbReference>
<dbReference type="InterPro" id="IPR053134">
    <property type="entry name" value="RNA-dir_DNA_polymerase"/>
</dbReference>
<dbReference type="Pfam" id="PF00078">
    <property type="entry name" value="RVT_1"/>
    <property type="match status" value="1"/>
</dbReference>
<feature type="non-terminal residue" evidence="9">
    <location>
        <position position="225"/>
    </location>
</feature>
<dbReference type="GO" id="GO:0003964">
    <property type="term" value="F:RNA-directed DNA polymerase activity"/>
    <property type="evidence" value="ECO:0007669"/>
    <property type="project" value="UniProtKB-KW"/>
</dbReference>
<evidence type="ECO:0000313" key="9">
    <source>
        <dbReference type="EMBL" id="CAH9144657.1"/>
    </source>
</evidence>
<dbReference type="Gene3D" id="3.30.70.270">
    <property type="match status" value="2"/>
</dbReference>
<keyword evidence="6" id="KW-0378">Hydrolase</keyword>
<dbReference type="SUPFAM" id="SSF56672">
    <property type="entry name" value="DNA/RNA polymerases"/>
    <property type="match status" value="1"/>
</dbReference>
<organism evidence="9 10">
    <name type="scientific">Cuscuta epithymum</name>
    <dbReference type="NCBI Taxonomy" id="186058"/>
    <lineage>
        <taxon>Eukaryota</taxon>
        <taxon>Viridiplantae</taxon>
        <taxon>Streptophyta</taxon>
        <taxon>Embryophyta</taxon>
        <taxon>Tracheophyta</taxon>
        <taxon>Spermatophyta</taxon>
        <taxon>Magnoliopsida</taxon>
        <taxon>eudicotyledons</taxon>
        <taxon>Gunneridae</taxon>
        <taxon>Pentapetalae</taxon>
        <taxon>asterids</taxon>
        <taxon>lamiids</taxon>
        <taxon>Solanales</taxon>
        <taxon>Convolvulaceae</taxon>
        <taxon>Cuscuteae</taxon>
        <taxon>Cuscuta</taxon>
        <taxon>Cuscuta subgen. Cuscuta</taxon>
    </lineage>
</organism>
<keyword evidence="4" id="KW-0540">Nuclease</keyword>
<keyword evidence="3" id="KW-0548">Nucleotidyltransferase</keyword>
<keyword evidence="1" id="KW-0645">Protease</keyword>
<reference evidence="9" key="1">
    <citation type="submission" date="2022-07" db="EMBL/GenBank/DDBJ databases">
        <authorList>
            <person name="Macas J."/>
            <person name="Novak P."/>
            <person name="Neumann P."/>
        </authorList>
    </citation>
    <scope>NUCLEOTIDE SEQUENCE</scope>
</reference>
<evidence type="ECO:0000256" key="6">
    <source>
        <dbReference type="ARBA" id="ARBA00022801"/>
    </source>
</evidence>
<evidence type="ECO:0000256" key="5">
    <source>
        <dbReference type="ARBA" id="ARBA00022759"/>
    </source>
</evidence>
<dbReference type="GO" id="GO:0004519">
    <property type="term" value="F:endonuclease activity"/>
    <property type="evidence" value="ECO:0007669"/>
    <property type="project" value="UniProtKB-KW"/>
</dbReference>
<dbReference type="CDD" id="cd01647">
    <property type="entry name" value="RT_LTR"/>
    <property type="match status" value="1"/>
</dbReference>
<dbReference type="PROSITE" id="PS50878">
    <property type="entry name" value="RT_POL"/>
    <property type="match status" value="1"/>
</dbReference>
<keyword evidence="5" id="KW-0255">Endonuclease</keyword>
<dbReference type="Gene3D" id="3.10.10.10">
    <property type="entry name" value="HIV Type 1 Reverse Transcriptase, subunit A, domain 1"/>
    <property type="match status" value="1"/>
</dbReference>
<dbReference type="FunFam" id="3.10.10.10:FF:000007">
    <property type="entry name" value="Retrovirus-related Pol polyprotein from transposon 17.6-like Protein"/>
    <property type="match status" value="1"/>
</dbReference>
<dbReference type="PANTHER" id="PTHR24559">
    <property type="entry name" value="TRANSPOSON TY3-I GAG-POL POLYPROTEIN"/>
    <property type="match status" value="1"/>
</dbReference>
<dbReference type="InterPro" id="IPR043128">
    <property type="entry name" value="Rev_trsase/Diguanyl_cyclase"/>
</dbReference>
<gene>
    <name evidence="9" type="ORF">CEPIT_LOCUS41610</name>
</gene>
<evidence type="ECO:0000256" key="3">
    <source>
        <dbReference type="ARBA" id="ARBA00022695"/>
    </source>
</evidence>
<dbReference type="InterPro" id="IPR043502">
    <property type="entry name" value="DNA/RNA_pol_sf"/>
</dbReference>
<keyword evidence="2" id="KW-0808">Transferase</keyword>
<dbReference type="AlphaFoldDB" id="A0AAV0GAK0"/>
<dbReference type="PANTHER" id="PTHR24559:SF452">
    <property type="entry name" value="INTEGRASE CATALYTIC DOMAIN-CONTAINING PROTEIN"/>
    <property type="match status" value="1"/>
</dbReference>
<evidence type="ECO:0000256" key="2">
    <source>
        <dbReference type="ARBA" id="ARBA00022679"/>
    </source>
</evidence>
<proteinExistence type="predicted"/>
<keyword evidence="7" id="KW-0695">RNA-directed DNA polymerase</keyword>
<accession>A0AAV0GAK0</accession>
<protein>
    <recommendedName>
        <fullName evidence="8">Reverse transcriptase domain-containing protein</fullName>
    </recommendedName>
</protein>
<feature type="domain" description="Reverse transcriptase" evidence="8">
    <location>
        <begin position="2"/>
        <end position="181"/>
    </location>
</feature>
<evidence type="ECO:0000256" key="7">
    <source>
        <dbReference type="ARBA" id="ARBA00022918"/>
    </source>
</evidence>
<evidence type="ECO:0000256" key="1">
    <source>
        <dbReference type="ARBA" id="ARBA00022670"/>
    </source>
</evidence>
<name>A0AAV0GAK0_9ASTE</name>
<evidence type="ECO:0000313" key="10">
    <source>
        <dbReference type="Proteomes" id="UP001152523"/>
    </source>
</evidence>
<sequence length="225" mass="26075">MLEQGIIQPSHSPFSSPVLLVKKTDASWRFCIDYRELNSKTVKDKFPIPVIDELLDELHGAKFFTKLDLRSGYHQIRMAPEDIHKTAFRTHHGHFEFLVMPFGLTNAPSTFQSLMNDIFRPYLRKFVLVFFDDILVYSKSWVEHVHHVRLVLDVLRHNGLFLKQSKCSFGTVQVHYLGHVIHSGGVEVDKTKIQAVMDWPTPSSITALRGFLGLAGYYRKFIQRY</sequence>
<dbReference type="InterPro" id="IPR000477">
    <property type="entry name" value="RT_dom"/>
</dbReference>
<comment type="caution">
    <text evidence="9">The sequence shown here is derived from an EMBL/GenBank/DDBJ whole genome shotgun (WGS) entry which is preliminary data.</text>
</comment>
<evidence type="ECO:0000259" key="8">
    <source>
        <dbReference type="PROSITE" id="PS50878"/>
    </source>
</evidence>
<dbReference type="GO" id="GO:0008233">
    <property type="term" value="F:peptidase activity"/>
    <property type="evidence" value="ECO:0007669"/>
    <property type="project" value="UniProtKB-KW"/>
</dbReference>
<evidence type="ECO:0000256" key="4">
    <source>
        <dbReference type="ARBA" id="ARBA00022722"/>
    </source>
</evidence>